<dbReference type="PANTHER" id="PTHR32251:SF17">
    <property type="entry name" value="STEROID 5-ALPHA REDUCTASE C-TERMINAL DOMAIN-CONTAINING PROTEIN"/>
    <property type="match status" value="1"/>
</dbReference>
<name>A0A9P5ZCY3_9AGAR</name>
<feature type="transmembrane region" description="Helical" evidence="1">
    <location>
        <begin position="118"/>
        <end position="143"/>
    </location>
</feature>
<dbReference type="PROSITE" id="PS50244">
    <property type="entry name" value="S5A_REDUCTASE"/>
    <property type="match status" value="1"/>
</dbReference>
<dbReference type="AlphaFoldDB" id="A0A9P5ZCY3"/>
<keyword evidence="1" id="KW-1133">Transmembrane helix</keyword>
<dbReference type="Pfam" id="PF06966">
    <property type="entry name" value="DUF1295"/>
    <property type="match status" value="1"/>
</dbReference>
<dbReference type="GO" id="GO:0016020">
    <property type="term" value="C:membrane"/>
    <property type="evidence" value="ECO:0007669"/>
    <property type="project" value="TreeGrafter"/>
</dbReference>
<reference evidence="2" key="1">
    <citation type="submission" date="2020-11" db="EMBL/GenBank/DDBJ databases">
        <authorList>
            <consortium name="DOE Joint Genome Institute"/>
            <person name="Ahrendt S."/>
            <person name="Riley R."/>
            <person name="Andreopoulos W."/>
            <person name="Labutti K."/>
            <person name="Pangilinan J."/>
            <person name="Ruiz-Duenas F.J."/>
            <person name="Barrasa J.M."/>
            <person name="Sanchez-Garcia M."/>
            <person name="Camarero S."/>
            <person name="Miyauchi S."/>
            <person name="Serrano A."/>
            <person name="Linde D."/>
            <person name="Babiker R."/>
            <person name="Drula E."/>
            <person name="Ayuso-Fernandez I."/>
            <person name="Pacheco R."/>
            <person name="Padilla G."/>
            <person name="Ferreira P."/>
            <person name="Barriuso J."/>
            <person name="Kellner H."/>
            <person name="Castanera R."/>
            <person name="Alfaro M."/>
            <person name="Ramirez L."/>
            <person name="Pisabarro A.G."/>
            <person name="Kuo A."/>
            <person name="Tritt A."/>
            <person name="Lipzen A."/>
            <person name="He G."/>
            <person name="Yan M."/>
            <person name="Ng V."/>
            <person name="Cullen D."/>
            <person name="Martin F."/>
            <person name="Rosso M.-N."/>
            <person name="Henrissat B."/>
            <person name="Hibbett D."/>
            <person name="Martinez A.T."/>
            <person name="Grigoriev I.V."/>
        </authorList>
    </citation>
    <scope>NUCLEOTIDE SEQUENCE</scope>
    <source>
        <strain evidence="2">CIRM-BRFM 674</strain>
    </source>
</reference>
<feature type="transmembrane region" description="Helical" evidence="1">
    <location>
        <begin position="155"/>
        <end position="171"/>
    </location>
</feature>
<dbReference type="Gene3D" id="1.20.120.1630">
    <property type="match status" value="1"/>
</dbReference>
<dbReference type="InterPro" id="IPR010721">
    <property type="entry name" value="UstE-like"/>
</dbReference>
<feature type="transmembrane region" description="Helical" evidence="1">
    <location>
        <begin position="6"/>
        <end position="26"/>
    </location>
</feature>
<keyword evidence="1" id="KW-0472">Membrane</keyword>
<accession>A0A9P5ZCY3</accession>
<evidence type="ECO:0000256" key="1">
    <source>
        <dbReference type="SAM" id="Phobius"/>
    </source>
</evidence>
<organism evidence="2 3">
    <name type="scientific">Pholiota conissans</name>
    <dbReference type="NCBI Taxonomy" id="109636"/>
    <lineage>
        <taxon>Eukaryota</taxon>
        <taxon>Fungi</taxon>
        <taxon>Dikarya</taxon>
        <taxon>Basidiomycota</taxon>
        <taxon>Agaricomycotina</taxon>
        <taxon>Agaricomycetes</taxon>
        <taxon>Agaricomycetidae</taxon>
        <taxon>Agaricales</taxon>
        <taxon>Agaricineae</taxon>
        <taxon>Strophariaceae</taxon>
        <taxon>Pholiota</taxon>
    </lineage>
</organism>
<sequence length="287" mass="31849">MVVFSRLVPTIASVYALQALFALVFVPQQNEKFYDLGGAVGWISSTFISLYYPSLKSKFWNGVPGPLPDLTSFAPRQILLSAALGIWSTRLGSFLAMRAIKAGGDSRFDEIKKQPKKFTYYWMAQATWITLVGLPIFLCNALPARVHPGLGGRDYLGLGIYAGSLLLEVLADRQKSAWRKAKENKQHDEDFVSSGLWSISRHPNYVGEVGIWTGIWILSIGSLQTATYPVGTVALAALSPLFTWFLIRNVSGVPPLERAGDKKFASNVKWAQYKQSVPIFWPWGAIE</sequence>
<dbReference type="Proteomes" id="UP000807469">
    <property type="component" value="Unassembled WGS sequence"/>
</dbReference>
<comment type="caution">
    <text evidence="2">The sequence shown here is derived from an EMBL/GenBank/DDBJ whole genome shotgun (WGS) entry which is preliminary data.</text>
</comment>
<evidence type="ECO:0000313" key="2">
    <source>
        <dbReference type="EMBL" id="KAF9484395.1"/>
    </source>
</evidence>
<dbReference type="EMBL" id="MU155144">
    <property type="protein sequence ID" value="KAF9484395.1"/>
    <property type="molecule type" value="Genomic_DNA"/>
</dbReference>
<feature type="transmembrane region" description="Helical" evidence="1">
    <location>
        <begin position="33"/>
        <end position="52"/>
    </location>
</feature>
<feature type="transmembrane region" description="Helical" evidence="1">
    <location>
        <begin position="78"/>
        <end position="97"/>
    </location>
</feature>
<evidence type="ECO:0000313" key="3">
    <source>
        <dbReference type="Proteomes" id="UP000807469"/>
    </source>
</evidence>
<gene>
    <name evidence="2" type="ORF">BDN70DRAFT_872686</name>
</gene>
<keyword evidence="3" id="KW-1185">Reference proteome</keyword>
<dbReference type="PANTHER" id="PTHR32251">
    <property type="entry name" value="3-OXO-5-ALPHA-STEROID 4-DEHYDROGENASE"/>
    <property type="match status" value="1"/>
</dbReference>
<protein>
    <submittedName>
        <fullName evidence="2">DUF1295-domain-containing protein</fullName>
    </submittedName>
</protein>
<keyword evidence="1" id="KW-0812">Transmembrane</keyword>
<dbReference type="OrthoDB" id="67965at2759"/>
<proteinExistence type="predicted"/>